<dbReference type="Pfam" id="PF07859">
    <property type="entry name" value="Abhydrolase_3"/>
    <property type="match status" value="1"/>
</dbReference>
<dbReference type="InterPro" id="IPR013094">
    <property type="entry name" value="AB_hydrolase_3"/>
</dbReference>
<dbReference type="Proteomes" id="UP000436088">
    <property type="component" value="Unassembled WGS sequence"/>
</dbReference>
<protein>
    <submittedName>
        <fullName evidence="3">26S proteasome non-ATPase regulatory subunit 14-like protein</fullName>
    </submittedName>
</protein>
<evidence type="ECO:0000313" key="3">
    <source>
        <dbReference type="EMBL" id="KAE8716326.1"/>
    </source>
</evidence>
<dbReference type="InterPro" id="IPR050466">
    <property type="entry name" value="Carboxylest/Gibb_receptor"/>
</dbReference>
<dbReference type="SUPFAM" id="SSF53474">
    <property type="entry name" value="alpha/beta-Hydrolases"/>
    <property type="match status" value="1"/>
</dbReference>
<dbReference type="InterPro" id="IPR029058">
    <property type="entry name" value="AB_hydrolase_fold"/>
</dbReference>
<gene>
    <name evidence="3" type="ORF">F3Y22_tig00110123pilonHSYRG00051</name>
</gene>
<evidence type="ECO:0000313" key="4">
    <source>
        <dbReference type="Proteomes" id="UP000436088"/>
    </source>
</evidence>
<comment type="caution">
    <text evidence="3">The sequence shown here is derived from an EMBL/GenBank/DDBJ whole genome shotgun (WGS) entry which is preliminary data.</text>
</comment>
<organism evidence="3 4">
    <name type="scientific">Hibiscus syriacus</name>
    <name type="common">Rose of Sharon</name>
    <dbReference type="NCBI Taxonomy" id="106335"/>
    <lineage>
        <taxon>Eukaryota</taxon>
        <taxon>Viridiplantae</taxon>
        <taxon>Streptophyta</taxon>
        <taxon>Embryophyta</taxon>
        <taxon>Tracheophyta</taxon>
        <taxon>Spermatophyta</taxon>
        <taxon>Magnoliopsida</taxon>
        <taxon>eudicotyledons</taxon>
        <taxon>Gunneridae</taxon>
        <taxon>Pentapetalae</taxon>
        <taxon>rosids</taxon>
        <taxon>malvids</taxon>
        <taxon>Malvales</taxon>
        <taxon>Malvaceae</taxon>
        <taxon>Malvoideae</taxon>
        <taxon>Hibiscus</taxon>
    </lineage>
</organism>
<dbReference type="GO" id="GO:0000502">
    <property type="term" value="C:proteasome complex"/>
    <property type="evidence" value="ECO:0007669"/>
    <property type="project" value="UniProtKB-KW"/>
</dbReference>
<reference evidence="3" key="1">
    <citation type="submission" date="2019-09" db="EMBL/GenBank/DDBJ databases">
        <title>Draft genome information of white flower Hibiscus syriacus.</title>
        <authorList>
            <person name="Kim Y.-M."/>
        </authorList>
    </citation>
    <scope>NUCLEOTIDE SEQUENCE [LARGE SCALE GENOMIC DNA]</scope>
    <source>
        <strain evidence="3">YM2019G1</strain>
    </source>
</reference>
<keyword evidence="4" id="KW-1185">Reference proteome</keyword>
<sequence>MAAGDSEFGLNVDILGITLVHPYFWGCEPIGSEALQPEAKARSKRVLVCVAEKDVLRDRGRLYYVALGRSGWMGVVKIMETEGEGHGFHLIDLESHKAKDLINRLAAFYNRDKPHFL</sequence>
<dbReference type="AlphaFoldDB" id="A0A6A3BH32"/>
<evidence type="ECO:0000256" key="1">
    <source>
        <dbReference type="ARBA" id="ARBA00010515"/>
    </source>
</evidence>
<dbReference type="EMBL" id="VEPZ02000848">
    <property type="protein sequence ID" value="KAE8716326.1"/>
    <property type="molecule type" value="Genomic_DNA"/>
</dbReference>
<dbReference type="PANTHER" id="PTHR23024">
    <property type="entry name" value="ARYLACETAMIDE DEACETYLASE"/>
    <property type="match status" value="1"/>
</dbReference>
<dbReference type="Gene3D" id="3.40.50.1820">
    <property type="entry name" value="alpha/beta hydrolase"/>
    <property type="match status" value="1"/>
</dbReference>
<dbReference type="GO" id="GO:0016787">
    <property type="term" value="F:hydrolase activity"/>
    <property type="evidence" value="ECO:0007669"/>
    <property type="project" value="InterPro"/>
</dbReference>
<accession>A0A6A3BH32</accession>
<feature type="domain" description="Alpha/beta hydrolase fold-3" evidence="2">
    <location>
        <begin position="41"/>
        <end position="89"/>
    </location>
</feature>
<comment type="similarity">
    <text evidence="1">Belongs to the 'GDXG' lipolytic enzyme family.</text>
</comment>
<evidence type="ECO:0000259" key="2">
    <source>
        <dbReference type="Pfam" id="PF07859"/>
    </source>
</evidence>
<name>A0A6A3BH32_HIBSY</name>
<proteinExistence type="inferred from homology"/>
<dbReference type="PANTHER" id="PTHR23024:SF458">
    <property type="entry name" value="ALPHA_BETA HYDROLASE FOLD-3 DOMAIN-CONTAINING PROTEIN"/>
    <property type="match status" value="1"/>
</dbReference>